<dbReference type="OrthoDB" id="7566370at2"/>
<name>A0A437M7Q5_9SPHN</name>
<sequence>MAVIILPTCPTIIGKGWRYNAPTQVNKSEWTSHRKVTELPAAPRWMAEVASFNLDKDEHFWAWNAFFGALKGRGNSFRLIAVRKPQITGITVRANGGGQIGFSLNTDGWGAAGLKAGQYITVNDQLMRLMADVNPVGGAATLTFDRWLRAPVADNAIVEVSLPYALVSLAQDETSIIDNSDPWNDDGDWTVPGFMVEEAF</sequence>
<reference evidence="1 2" key="1">
    <citation type="submission" date="2019-01" db="EMBL/GenBank/DDBJ databases">
        <authorList>
            <person name="Chen W.-M."/>
        </authorList>
    </citation>
    <scope>NUCLEOTIDE SEQUENCE [LARGE SCALE GENOMIC DNA]</scope>
    <source>
        <strain evidence="1 2">CCP-7</strain>
    </source>
</reference>
<comment type="caution">
    <text evidence="1">The sequence shown here is derived from an EMBL/GenBank/DDBJ whole genome shotgun (WGS) entry which is preliminary data.</text>
</comment>
<dbReference type="Proteomes" id="UP000282971">
    <property type="component" value="Unassembled WGS sequence"/>
</dbReference>
<dbReference type="AlphaFoldDB" id="A0A437M7Q5"/>
<evidence type="ECO:0000313" key="2">
    <source>
        <dbReference type="Proteomes" id="UP000282971"/>
    </source>
</evidence>
<evidence type="ECO:0000313" key="1">
    <source>
        <dbReference type="EMBL" id="RVT93689.1"/>
    </source>
</evidence>
<protein>
    <submittedName>
        <fullName evidence="1">Uncharacterized protein</fullName>
    </submittedName>
</protein>
<proteinExistence type="predicted"/>
<accession>A0A437M7Q5</accession>
<keyword evidence="2" id="KW-1185">Reference proteome</keyword>
<gene>
    <name evidence="1" type="ORF">EOD43_07430</name>
</gene>
<dbReference type="RefSeq" id="WP_127742551.1">
    <property type="nucleotide sequence ID" value="NZ_SACN01000001.1"/>
</dbReference>
<organism evidence="1 2">
    <name type="scientific">Sphingomonas crocodyli</name>
    <dbReference type="NCBI Taxonomy" id="1979270"/>
    <lineage>
        <taxon>Bacteria</taxon>
        <taxon>Pseudomonadati</taxon>
        <taxon>Pseudomonadota</taxon>
        <taxon>Alphaproteobacteria</taxon>
        <taxon>Sphingomonadales</taxon>
        <taxon>Sphingomonadaceae</taxon>
        <taxon>Sphingomonas</taxon>
    </lineage>
</organism>
<dbReference type="EMBL" id="SACN01000001">
    <property type="protein sequence ID" value="RVT93689.1"/>
    <property type="molecule type" value="Genomic_DNA"/>
</dbReference>